<keyword evidence="3" id="KW-0597">Phosphoprotein</keyword>
<evidence type="ECO:0000256" key="4">
    <source>
        <dbReference type="ARBA" id="ARBA00022598"/>
    </source>
</evidence>
<evidence type="ECO:0000256" key="3">
    <source>
        <dbReference type="ARBA" id="ARBA00022553"/>
    </source>
</evidence>
<sequence>MARSELIRPLSELLRVHAERRGDKLAYADEHREVGYAELERRTARLAGHLAGLGVPRGARVVILLGNRVENVESYLTAIRAAAVGVPVNPRSSDAELAHILRDSGATVVITDLAHWSQVRTALAGRDEVVVLLVGTSEVPAGPGPAPRLYEELATTDAPEPPRDDLGLDDVAWMLYTSGTTGLPKGVLSTQRSCLWSVSACYVPLLGLSQDDHVLWPLPLFHSFAHVVCVHGVIATGASVRIVDGLAPDDVVSLLREDRYTFLVGVPTLYHHLIRVARTDGLDAYSLRVCVVTGAVTTAALGNAFEDTFGVRLVDSYGSTETCGAITMSRPSGAQVPGSCGQPVPGLKVRLVDQRTGEDVEVGAEGEVWVRGPNVMLGYHNQPEATATALDGGWYRTGDLARRDELGYLTITGRIKELIVRGGENIHPAEVEAVVRAVDGVADVAVAGKPHEVLGEVPVAFVVPDEPGVVDTAAIFAACREHLSYYKVPDEIHEIGEVPRTASGKVTRRRLLDAETRLCATRETTLESLFRLDWTPVSAVPFVPPEAGAWAVLGDGDLGLTAAGVPVAVHLDLDSLAATARTPEVVLFPAHAGEHGRVRDLVERWQADGRFPGARLVLVTRQAVATAADDVPEPTTAPF</sequence>
<organism evidence="7 8">
    <name type="scientific">Amycolatopsis albispora</name>
    <dbReference type="NCBI Taxonomy" id="1804986"/>
    <lineage>
        <taxon>Bacteria</taxon>
        <taxon>Bacillati</taxon>
        <taxon>Actinomycetota</taxon>
        <taxon>Actinomycetes</taxon>
        <taxon>Pseudonocardiales</taxon>
        <taxon>Pseudonocardiaceae</taxon>
        <taxon>Amycolatopsis</taxon>
    </lineage>
</organism>
<dbReference type="GO" id="GO:0031956">
    <property type="term" value="F:medium-chain fatty acid-CoA ligase activity"/>
    <property type="evidence" value="ECO:0007669"/>
    <property type="project" value="TreeGrafter"/>
</dbReference>
<dbReference type="KEGG" id="aab:A4R43_07905"/>
<dbReference type="Pfam" id="PF00501">
    <property type="entry name" value="AMP-binding"/>
    <property type="match status" value="1"/>
</dbReference>
<dbReference type="SUPFAM" id="SSF56801">
    <property type="entry name" value="Acetyl-CoA synthetase-like"/>
    <property type="match status" value="1"/>
</dbReference>
<evidence type="ECO:0000256" key="1">
    <source>
        <dbReference type="ARBA" id="ARBA00006432"/>
    </source>
</evidence>
<proteinExistence type="inferred from homology"/>
<evidence type="ECO:0000313" key="8">
    <source>
        <dbReference type="Proteomes" id="UP000250434"/>
    </source>
</evidence>
<dbReference type="AlphaFoldDB" id="A0A344L337"/>
<dbReference type="Gene3D" id="3.40.50.12780">
    <property type="entry name" value="N-terminal domain of ligase-like"/>
    <property type="match status" value="1"/>
</dbReference>
<gene>
    <name evidence="7" type="ORF">A4R43_07905</name>
</gene>
<dbReference type="GO" id="GO:0006631">
    <property type="term" value="P:fatty acid metabolic process"/>
    <property type="evidence" value="ECO:0007669"/>
    <property type="project" value="TreeGrafter"/>
</dbReference>
<dbReference type="InterPro" id="IPR042099">
    <property type="entry name" value="ANL_N_sf"/>
</dbReference>
<feature type="domain" description="AMP-dependent synthetase/ligase" evidence="5">
    <location>
        <begin position="15"/>
        <end position="380"/>
    </location>
</feature>
<feature type="domain" description="AMP-binding enzyme C-terminal" evidence="6">
    <location>
        <begin position="430"/>
        <end position="505"/>
    </location>
</feature>
<dbReference type="EMBL" id="CP015163">
    <property type="protein sequence ID" value="AXB42461.1"/>
    <property type="molecule type" value="Genomic_DNA"/>
</dbReference>
<dbReference type="SUPFAM" id="SSF51735">
    <property type="entry name" value="NAD(P)-binding Rossmann-fold domains"/>
    <property type="match status" value="1"/>
</dbReference>
<keyword evidence="2" id="KW-0596">Phosphopantetheine</keyword>
<dbReference type="Gene3D" id="3.40.50.11460">
    <property type="match status" value="1"/>
</dbReference>
<evidence type="ECO:0000256" key="2">
    <source>
        <dbReference type="ARBA" id="ARBA00022450"/>
    </source>
</evidence>
<comment type="similarity">
    <text evidence="1">Belongs to the ATP-dependent AMP-binding enzyme family.</text>
</comment>
<dbReference type="RefSeq" id="WP_113691731.1">
    <property type="nucleotide sequence ID" value="NZ_CP015163.1"/>
</dbReference>
<dbReference type="InterPro" id="IPR020845">
    <property type="entry name" value="AMP-binding_CS"/>
</dbReference>
<dbReference type="PROSITE" id="PS00455">
    <property type="entry name" value="AMP_BINDING"/>
    <property type="match status" value="1"/>
</dbReference>
<protein>
    <submittedName>
        <fullName evidence="7">Uncharacterized protein</fullName>
    </submittedName>
</protein>
<dbReference type="Gene3D" id="3.30.300.30">
    <property type="match status" value="1"/>
</dbReference>
<dbReference type="InterPro" id="IPR036291">
    <property type="entry name" value="NAD(P)-bd_dom_sf"/>
</dbReference>
<dbReference type="PANTHER" id="PTHR43201:SF5">
    <property type="entry name" value="MEDIUM-CHAIN ACYL-COA LIGASE ACSF2, MITOCHONDRIAL"/>
    <property type="match status" value="1"/>
</dbReference>
<accession>A0A344L337</accession>
<dbReference type="Pfam" id="PF13193">
    <property type="entry name" value="AMP-binding_C"/>
    <property type="match status" value="1"/>
</dbReference>
<dbReference type="OrthoDB" id="9778690at2"/>
<evidence type="ECO:0000259" key="6">
    <source>
        <dbReference type="Pfam" id="PF13193"/>
    </source>
</evidence>
<dbReference type="Proteomes" id="UP000250434">
    <property type="component" value="Chromosome"/>
</dbReference>
<keyword evidence="8" id="KW-1185">Reference proteome</keyword>
<dbReference type="InterPro" id="IPR045851">
    <property type="entry name" value="AMP-bd_C_sf"/>
</dbReference>
<keyword evidence="4" id="KW-0436">Ligase</keyword>
<evidence type="ECO:0000259" key="5">
    <source>
        <dbReference type="Pfam" id="PF00501"/>
    </source>
</evidence>
<name>A0A344L337_9PSEU</name>
<dbReference type="InterPro" id="IPR000873">
    <property type="entry name" value="AMP-dep_synth/lig_dom"/>
</dbReference>
<reference evidence="7 8" key="1">
    <citation type="submission" date="2016-04" db="EMBL/GenBank/DDBJ databases">
        <title>Complete genome sequence and analysis of deep-sea sediment isolate, Amycolatopsis sp. WP1.</title>
        <authorList>
            <person name="Wang H."/>
            <person name="Chen S."/>
            <person name="Wu Q."/>
        </authorList>
    </citation>
    <scope>NUCLEOTIDE SEQUENCE [LARGE SCALE GENOMIC DNA]</scope>
    <source>
        <strain evidence="7 8">WP1</strain>
    </source>
</reference>
<dbReference type="PANTHER" id="PTHR43201">
    <property type="entry name" value="ACYL-COA SYNTHETASE"/>
    <property type="match status" value="1"/>
</dbReference>
<evidence type="ECO:0000313" key="7">
    <source>
        <dbReference type="EMBL" id="AXB42461.1"/>
    </source>
</evidence>
<dbReference type="InterPro" id="IPR025110">
    <property type="entry name" value="AMP-bd_C"/>
</dbReference>